<gene>
    <name evidence="1" type="ORF">BG006_003128</name>
</gene>
<sequence>MSYLLNLLTSCPNLQALKAKPVCIDGSEPTPCPPWYTYQLRSFSLRLRVEGRLTGNISFQEAGALAAASADRIALAFMDHLGRQTNLREMQLQLNRRGNCGPSPFLDLAVGPKNDLEQLGKLARLESLVIIGLTHGVGSVEMEWMAKH</sequence>
<comment type="caution">
    <text evidence="1">The sequence shown here is derived from an EMBL/GenBank/DDBJ whole genome shotgun (WGS) entry which is preliminary data.</text>
</comment>
<protein>
    <submittedName>
        <fullName evidence="1">Uncharacterized protein</fullName>
    </submittedName>
</protein>
<accession>A0A9P5SBH3</accession>
<dbReference type="Proteomes" id="UP000696485">
    <property type="component" value="Unassembled WGS sequence"/>
</dbReference>
<dbReference type="EMBL" id="JAAAUY010001809">
    <property type="protein sequence ID" value="KAF9318781.1"/>
    <property type="molecule type" value="Genomic_DNA"/>
</dbReference>
<reference evidence="1" key="1">
    <citation type="journal article" date="2020" name="Fungal Divers.">
        <title>Resolving the Mortierellaceae phylogeny through synthesis of multi-gene phylogenetics and phylogenomics.</title>
        <authorList>
            <person name="Vandepol N."/>
            <person name="Liber J."/>
            <person name="Desiro A."/>
            <person name="Na H."/>
            <person name="Kennedy M."/>
            <person name="Barry K."/>
            <person name="Grigoriev I.V."/>
            <person name="Miller A.N."/>
            <person name="O'Donnell K."/>
            <person name="Stajich J.E."/>
            <person name="Bonito G."/>
        </authorList>
    </citation>
    <scope>NUCLEOTIDE SEQUENCE</scope>
    <source>
        <strain evidence="1">NVP1</strain>
    </source>
</reference>
<dbReference type="AlphaFoldDB" id="A0A9P5SBH3"/>
<evidence type="ECO:0000313" key="1">
    <source>
        <dbReference type="EMBL" id="KAF9318781.1"/>
    </source>
</evidence>
<keyword evidence="2" id="KW-1185">Reference proteome</keyword>
<name>A0A9P5SBH3_9FUNG</name>
<organism evidence="1 2">
    <name type="scientific">Podila minutissima</name>
    <dbReference type="NCBI Taxonomy" id="64525"/>
    <lineage>
        <taxon>Eukaryota</taxon>
        <taxon>Fungi</taxon>
        <taxon>Fungi incertae sedis</taxon>
        <taxon>Mucoromycota</taxon>
        <taxon>Mortierellomycotina</taxon>
        <taxon>Mortierellomycetes</taxon>
        <taxon>Mortierellales</taxon>
        <taxon>Mortierellaceae</taxon>
        <taxon>Podila</taxon>
    </lineage>
</organism>
<proteinExistence type="predicted"/>
<evidence type="ECO:0000313" key="2">
    <source>
        <dbReference type="Proteomes" id="UP000696485"/>
    </source>
</evidence>